<dbReference type="STRING" id="582515.KR51_00020130"/>
<comment type="caution">
    <text evidence="2">The sequence shown here is derived from an EMBL/GenBank/DDBJ whole genome shotgun (WGS) entry which is preliminary data.</text>
</comment>
<dbReference type="eggNOG" id="COG3001">
    <property type="taxonomic scope" value="Bacteria"/>
</dbReference>
<dbReference type="GO" id="GO:0016301">
    <property type="term" value="F:kinase activity"/>
    <property type="evidence" value="ECO:0007669"/>
    <property type="project" value="UniProtKB-UniRule"/>
</dbReference>
<dbReference type="PANTHER" id="PTHR12149">
    <property type="entry name" value="FRUCTOSAMINE 3 KINASE-RELATED PROTEIN"/>
    <property type="match status" value="1"/>
</dbReference>
<name>U5DP06_9CHRO</name>
<dbReference type="InParanoid" id="U5DP06"/>
<dbReference type="PATRIC" id="fig|582515.4.peg.2266"/>
<reference evidence="2 3" key="1">
    <citation type="submission" date="2013-05" db="EMBL/GenBank/DDBJ databases">
        <title>Draft genome sequence of Rubidibacter lacunae KORDI 51-2.</title>
        <authorList>
            <person name="Choi D.H."/>
            <person name="Noh J.H."/>
            <person name="Kwon K.-K."/>
            <person name="Lee J.-H."/>
            <person name="Ryu J.-Y."/>
        </authorList>
    </citation>
    <scope>NUCLEOTIDE SEQUENCE [LARGE SCALE GENOMIC DNA]</scope>
    <source>
        <strain evidence="2 3">KORDI 51-2</strain>
    </source>
</reference>
<accession>U5DP06</accession>
<dbReference type="EMBL" id="ASSJ01000049">
    <property type="protein sequence ID" value="ERN41440.1"/>
    <property type="molecule type" value="Genomic_DNA"/>
</dbReference>
<dbReference type="RefSeq" id="WP_022606995.1">
    <property type="nucleotide sequence ID" value="NZ_ASSJ01000049.1"/>
</dbReference>
<dbReference type="Pfam" id="PF03881">
    <property type="entry name" value="Fructosamin_kin"/>
    <property type="match status" value="1"/>
</dbReference>
<dbReference type="PIRSF" id="PIRSF006221">
    <property type="entry name" value="Ketosamine-3-kinase"/>
    <property type="match status" value="1"/>
</dbReference>
<sequence length="289" mass="32143">MWMQIAVAIARATGTVFEIESRRPVGGGSIAQSYAIAGGDRTFFCKFQRGVDPDVFAAEALGLRAMFDTHTIRVPEPICWGAAEGAAYFVMEWLSFGRGASAAAWDTMGRQLAAMHRRGASDRFGWERDNTIGATPQVNPWTECWADFFAEHRIGYQLQLARQHGGDFPDPDRAIAAVRSALSWHQPQPSLVHGDLWSGNAAVTTDGEPAILDPATHYGDREVDLAMTELFGGFPAAFYRGYNAEWPLDRGYCERKDLYNLYHFLNHFNLFGGSYGSQARHVLDRLLQT</sequence>
<dbReference type="InterPro" id="IPR011009">
    <property type="entry name" value="Kinase-like_dom_sf"/>
</dbReference>
<evidence type="ECO:0000313" key="2">
    <source>
        <dbReference type="EMBL" id="ERN41440.1"/>
    </source>
</evidence>
<dbReference type="InterPro" id="IPR016477">
    <property type="entry name" value="Fructo-/Ketosamine-3-kinase"/>
</dbReference>
<dbReference type="Gene3D" id="3.90.1200.10">
    <property type="match status" value="1"/>
</dbReference>
<evidence type="ECO:0000313" key="3">
    <source>
        <dbReference type="Proteomes" id="UP000016960"/>
    </source>
</evidence>
<keyword evidence="1" id="KW-0808">Transferase</keyword>
<protein>
    <submittedName>
        <fullName evidence="2">Fructosamine-3-kinase</fullName>
    </submittedName>
</protein>
<organism evidence="2 3">
    <name type="scientific">Rubidibacter lacunae KORDI 51-2</name>
    <dbReference type="NCBI Taxonomy" id="582515"/>
    <lineage>
        <taxon>Bacteria</taxon>
        <taxon>Bacillati</taxon>
        <taxon>Cyanobacteriota</taxon>
        <taxon>Cyanophyceae</taxon>
        <taxon>Oscillatoriophycideae</taxon>
        <taxon>Chroococcales</taxon>
        <taxon>Aphanothecaceae</taxon>
        <taxon>Rubidibacter</taxon>
    </lineage>
</organism>
<evidence type="ECO:0000256" key="1">
    <source>
        <dbReference type="PIRNR" id="PIRNR006221"/>
    </source>
</evidence>
<gene>
    <name evidence="2" type="ORF">KR51_00020130</name>
</gene>
<dbReference type="OrthoDB" id="5291879at2"/>
<dbReference type="AlphaFoldDB" id="U5DP06"/>
<dbReference type="Gene3D" id="3.30.200.20">
    <property type="entry name" value="Phosphorylase Kinase, domain 1"/>
    <property type="match status" value="1"/>
</dbReference>
<dbReference type="SUPFAM" id="SSF56112">
    <property type="entry name" value="Protein kinase-like (PK-like)"/>
    <property type="match status" value="1"/>
</dbReference>
<keyword evidence="1 2" id="KW-0418">Kinase</keyword>
<keyword evidence="3" id="KW-1185">Reference proteome</keyword>
<dbReference type="Proteomes" id="UP000016960">
    <property type="component" value="Unassembled WGS sequence"/>
</dbReference>
<comment type="similarity">
    <text evidence="1">Belongs to the fructosamine kinase family.</text>
</comment>
<dbReference type="PANTHER" id="PTHR12149:SF8">
    <property type="entry name" value="PROTEIN-RIBULOSAMINE 3-KINASE"/>
    <property type="match status" value="1"/>
</dbReference>
<proteinExistence type="inferred from homology"/>